<dbReference type="SUPFAM" id="SSF52058">
    <property type="entry name" value="L domain-like"/>
    <property type="match status" value="1"/>
</dbReference>
<dbReference type="Gene3D" id="3.80.10.10">
    <property type="entry name" value="Ribonuclease Inhibitor"/>
    <property type="match status" value="1"/>
</dbReference>
<protein>
    <recommendedName>
        <fullName evidence="2">BTB domain-containing protein</fullName>
    </recommendedName>
</protein>
<organism evidence="3 4">
    <name type="scientific">Polypedilum vanderplanki</name>
    <name type="common">Sleeping chironomid midge</name>
    <dbReference type="NCBI Taxonomy" id="319348"/>
    <lineage>
        <taxon>Eukaryota</taxon>
        <taxon>Metazoa</taxon>
        <taxon>Ecdysozoa</taxon>
        <taxon>Arthropoda</taxon>
        <taxon>Hexapoda</taxon>
        <taxon>Insecta</taxon>
        <taxon>Pterygota</taxon>
        <taxon>Neoptera</taxon>
        <taxon>Endopterygota</taxon>
        <taxon>Diptera</taxon>
        <taxon>Nematocera</taxon>
        <taxon>Chironomoidea</taxon>
        <taxon>Chironomidae</taxon>
        <taxon>Chironominae</taxon>
        <taxon>Polypedilum</taxon>
        <taxon>Polypedilum</taxon>
    </lineage>
</organism>
<dbReference type="InterPro" id="IPR001611">
    <property type="entry name" value="Leu-rich_rpt"/>
</dbReference>
<keyword evidence="1" id="KW-0175">Coiled coil</keyword>
<evidence type="ECO:0000256" key="1">
    <source>
        <dbReference type="SAM" id="Coils"/>
    </source>
</evidence>
<evidence type="ECO:0000313" key="3">
    <source>
        <dbReference type="EMBL" id="KAG5669583.1"/>
    </source>
</evidence>
<dbReference type="AlphaFoldDB" id="A0A9J6BJ55"/>
<dbReference type="Gene3D" id="3.30.710.10">
    <property type="entry name" value="Potassium Channel Kv1.1, Chain A"/>
    <property type="match status" value="1"/>
</dbReference>
<accession>A0A9J6BJ55</accession>
<name>A0A9J6BJ55_POLVA</name>
<dbReference type="InterPro" id="IPR032675">
    <property type="entry name" value="LRR_dom_sf"/>
</dbReference>
<dbReference type="InterPro" id="IPR011333">
    <property type="entry name" value="SKP1/BTB/POZ_sf"/>
</dbReference>
<sequence>MSALQQQQPKYSFREIHSSLSNKAYVVCFFEKYNGPCLLAQNCFNETITGAAYTSCNITIFPKYITNIFPNIKILKISNSVLKTLTRADLSNFQKITEIHINGCKNLQVLPNDIFDDLLNLEVIMLENNNLTNVGPNILNKLKYLKYVNFNRNPGISGIYDSINKTGNIMTLNELKYELIIQYQKLQILNLQQKIQDLQKGTTVHKIFISKKEEIKDQISIDVMKNIYNKKFRDFSVFIGDYEIPVHRIVLASRCPKFARMLNDENVRHFSLFNITTTVFGRILDYLYYDKMPVKKEGENWKYVEIFEAAVEYELEKLKNNLVGKIILHELTKENAIEILELSNKHDNDVLRSSAFKKIQKLFKGRELNKEFAKDTEKVKKFIETLRKKEQILKEAEEKFEKDLQEIS</sequence>
<dbReference type="SUPFAM" id="SSF54695">
    <property type="entry name" value="POZ domain"/>
    <property type="match status" value="1"/>
</dbReference>
<dbReference type="InterPro" id="IPR000210">
    <property type="entry name" value="BTB/POZ_dom"/>
</dbReference>
<dbReference type="EMBL" id="JADBJN010000004">
    <property type="protein sequence ID" value="KAG5669583.1"/>
    <property type="molecule type" value="Genomic_DNA"/>
</dbReference>
<gene>
    <name evidence="3" type="ORF">PVAND_017470</name>
</gene>
<dbReference type="OrthoDB" id="1600340at2759"/>
<keyword evidence="4" id="KW-1185">Reference proteome</keyword>
<evidence type="ECO:0000259" key="2">
    <source>
        <dbReference type="PROSITE" id="PS50097"/>
    </source>
</evidence>
<comment type="caution">
    <text evidence="3">The sequence shown here is derived from an EMBL/GenBank/DDBJ whole genome shotgun (WGS) entry which is preliminary data.</text>
</comment>
<evidence type="ECO:0000313" key="4">
    <source>
        <dbReference type="Proteomes" id="UP001107558"/>
    </source>
</evidence>
<feature type="domain" description="BTB" evidence="2">
    <location>
        <begin position="233"/>
        <end position="296"/>
    </location>
</feature>
<feature type="coiled-coil region" evidence="1">
    <location>
        <begin position="379"/>
        <end position="406"/>
    </location>
</feature>
<dbReference type="Pfam" id="PF00651">
    <property type="entry name" value="BTB"/>
    <property type="match status" value="1"/>
</dbReference>
<dbReference type="PROSITE" id="PS50097">
    <property type="entry name" value="BTB"/>
    <property type="match status" value="1"/>
</dbReference>
<dbReference type="PANTHER" id="PTHR24413">
    <property type="entry name" value="SPECKLE-TYPE POZ PROTEIN"/>
    <property type="match status" value="1"/>
</dbReference>
<dbReference type="Proteomes" id="UP001107558">
    <property type="component" value="Chromosome 4"/>
</dbReference>
<proteinExistence type="predicted"/>
<dbReference type="Pfam" id="PF13855">
    <property type="entry name" value="LRR_8"/>
    <property type="match status" value="1"/>
</dbReference>
<dbReference type="CDD" id="cd18186">
    <property type="entry name" value="BTB_POZ_ZBTB_KLHL-like"/>
    <property type="match status" value="1"/>
</dbReference>
<reference evidence="3" key="1">
    <citation type="submission" date="2021-03" db="EMBL/GenBank/DDBJ databases">
        <title>Chromosome level genome of the anhydrobiotic midge Polypedilum vanderplanki.</title>
        <authorList>
            <person name="Yoshida Y."/>
            <person name="Kikawada T."/>
            <person name="Gusev O."/>
        </authorList>
    </citation>
    <scope>NUCLEOTIDE SEQUENCE</scope>
    <source>
        <strain evidence="3">NIAS01</strain>
        <tissue evidence="3">Whole body or cell culture</tissue>
    </source>
</reference>
<dbReference type="SMART" id="SM00225">
    <property type="entry name" value="BTB"/>
    <property type="match status" value="1"/>
</dbReference>